<accession>A0AAD5UW45</accession>
<reference evidence="2" key="1">
    <citation type="submission" date="2022-07" db="EMBL/GenBank/DDBJ databases">
        <title>Genome Sequence of Physisporinus lineatus.</title>
        <authorList>
            <person name="Buettner E."/>
        </authorList>
    </citation>
    <scope>NUCLEOTIDE SEQUENCE</scope>
    <source>
        <strain evidence="2">VT162</strain>
    </source>
</reference>
<keyword evidence="1" id="KW-0812">Transmembrane</keyword>
<dbReference type="AlphaFoldDB" id="A0AAD5UW45"/>
<feature type="transmembrane region" description="Helical" evidence="1">
    <location>
        <begin position="174"/>
        <end position="201"/>
    </location>
</feature>
<feature type="transmembrane region" description="Helical" evidence="1">
    <location>
        <begin position="222"/>
        <end position="241"/>
    </location>
</feature>
<keyword evidence="1" id="KW-1133">Transmembrane helix</keyword>
<feature type="transmembrane region" description="Helical" evidence="1">
    <location>
        <begin position="104"/>
        <end position="125"/>
    </location>
</feature>
<keyword evidence="3" id="KW-1185">Reference proteome</keyword>
<name>A0AAD5UW45_9APHY</name>
<protein>
    <submittedName>
        <fullName evidence="2">Uncharacterized protein</fullName>
    </submittedName>
</protein>
<evidence type="ECO:0000313" key="3">
    <source>
        <dbReference type="Proteomes" id="UP001212997"/>
    </source>
</evidence>
<evidence type="ECO:0000256" key="1">
    <source>
        <dbReference type="SAM" id="Phobius"/>
    </source>
</evidence>
<organism evidence="2 3">
    <name type="scientific">Meripilus lineatus</name>
    <dbReference type="NCBI Taxonomy" id="2056292"/>
    <lineage>
        <taxon>Eukaryota</taxon>
        <taxon>Fungi</taxon>
        <taxon>Dikarya</taxon>
        <taxon>Basidiomycota</taxon>
        <taxon>Agaricomycotina</taxon>
        <taxon>Agaricomycetes</taxon>
        <taxon>Polyporales</taxon>
        <taxon>Meripilaceae</taxon>
        <taxon>Meripilus</taxon>
    </lineage>
</organism>
<feature type="transmembrane region" description="Helical" evidence="1">
    <location>
        <begin position="137"/>
        <end position="162"/>
    </location>
</feature>
<comment type="caution">
    <text evidence="2">The sequence shown here is derived from an EMBL/GenBank/DDBJ whole genome shotgun (WGS) entry which is preliminary data.</text>
</comment>
<feature type="transmembrane region" description="Helical" evidence="1">
    <location>
        <begin position="247"/>
        <end position="269"/>
    </location>
</feature>
<keyword evidence="1" id="KW-0472">Membrane</keyword>
<dbReference type="Proteomes" id="UP001212997">
    <property type="component" value="Unassembled WGS sequence"/>
</dbReference>
<sequence length="306" mass="34488">MSVVAQMFNYSRLAALVFHVCDIAEGFAVEVSIVFDTSPRFVELQYCPLSAQVEHIWRHKKSWTEFAYIFVRYYPTLHIFVLDFLVLGLYSPHVGITDLDHSSWMVYIPLSTTLVVWVVQIILVMRVYAMYERDTKILVVLSAIFSVQVSVVIVQTGLSAVYDFPCSACDTLQIPLLVMVGWISALGFETLLFCLTLICYYRNISVLRGLRRESIMHTIMRDGFWAYASVFLLLPIRFSLVQSSNQLPLGVFGSWLISATSSAGSHLILNLKVFGAGVVTHDLTMWSSPSLSQTASSSQARQRSEP</sequence>
<feature type="transmembrane region" description="Helical" evidence="1">
    <location>
        <begin position="66"/>
        <end position="92"/>
    </location>
</feature>
<proteinExistence type="predicted"/>
<evidence type="ECO:0000313" key="2">
    <source>
        <dbReference type="EMBL" id="KAJ3475597.1"/>
    </source>
</evidence>
<dbReference type="EMBL" id="JANAWD010000829">
    <property type="protein sequence ID" value="KAJ3475597.1"/>
    <property type="molecule type" value="Genomic_DNA"/>
</dbReference>
<gene>
    <name evidence="2" type="ORF">NLI96_g11735</name>
</gene>